<dbReference type="EMBL" id="LCFP01000004">
    <property type="protein sequence ID" value="KKS97968.1"/>
    <property type="molecule type" value="Genomic_DNA"/>
</dbReference>
<protein>
    <submittedName>
        <fullName evidence="1">UvrD/REP helicase</fullName>
    </submittedName>
</protein>
<keyword evidence="1" id="KW-0347">Helicase</keyword>
<reference evidence="1 2" key="1">
    <citation type="journal article" date="2015" name="Nature">
        <title>rRNA introns, odd ribosomes, and small enigmatic genomes across a large radiation of phyla.</title>
        <authorList>
            <person name="Brown C.T."/>
            <person name="Hug L.A."/>
            <person name="Thomas B.C."/>
            <person name="Sharon I."/>
            <person name="Castelle C.J."/>
            <person name="Singh A."/>
            <person name="Wilkins M.J."/>
            <person name="Williams K.H."/>
            <person name="Banfield J.F."/>
        </authorList>
    </citation>
    <scope>NUCLEOTIDE SEQUENCE [LARGE SCALE GENOMIC DNA]</scope>
</reference>
<dbReference type="Proteomes" id="UP000034894">
    <property type="component" value="Unassembled WGS sequence"/>
</dbReference>
<gene>
    <name evidence="1" type="ORF">UV73_C0004G0110</name>
</gene>
<name>A0A0G1GGN1_9BACT</name>
<dbReference type="SUPFAM" id="SSF89550">
    <property type="entry name" value="PHP domain-like"/>
    <property type="match status" value="1"/>
</dbReference>
<keyword evidence="1" id="KW-0067">ATP-binding</keyword>
<keyword evidence="1" id="KW-0547">Nucleotide-binding</keyword>
<dbReference type="InterPro" id="IPR016195">
    <property type="entry name" value="Pol/histidinol_Pase-like"/>
</dbReference>
<dbReference type="GO" id="GO:0004386">
    <property type="term" value="F:helicase activity"/>
    <property type="evidence" value="ECO:0007669"/>
    <property type="project" value="UniProtKB-KW"/>
</dbReference>
<evidence type="ECO:0000313" key="2">
    <source>
        <dbReference type="Proteomes" id="UP000034894"/>
    </source>
</evidence>
<organism evidence="1 2">
    <name type="scientific">Candidatus Gottesmanbacteria bacterium GW2011_GWA2_43_14</name>
    <dbReference type="NCBI Taxonomy" id="1618443"/>
    <lineage>
        <taxon>Bacteria</taxon>
        <taxon>Candidatus Gottesmaniibacteriota</taxon>
    </lineage>
</organism>
<comment type="caution">
    <text evidence="1">The sequence shown here is derived from an EMBL/GenBank/DDBJ whole genome shotgun (WGS) entry which is preliminary data.</text>
</comment>
<dbReference type="AlphaFoldDB" id="A0A0G1GGN1"/>
<dbReference type="STRING" id="1618443.UV73_C0004G0110"/>
<proteinExistence type="predicted"/>
<dbReference type="Gene3D" id="3.20.20.140">
    <property type="entry name" value="Metal-dependent hydrolases"/>
    <property type="match status" value="1"/>
</dbReference>
<evidence type="ECO:0000313" key="1">
    <source>
        <dbReference type="EMBL" id="KKS97968.1"/>
    </source>
</evidence>
<dbReference type="PANTHER" id="PTHR40084:SF1">
    <property type="entry name" value="PHOSPHOTRANSFERASE"/>
    <property type="match status" value="1"/>
</dbReference>
<keyword evidence="1" id="KW-0378">Hydrolase</keyword>
<dbReference type="PANTHER" id="PTHR40084">
    <property type="entry name" value="PHOSPHOHYDROLASE, PHP FAMILY"/>
    <property type="match status" value="1"/>
</dbReference>
<accession>A0A0G1GGN1</accession>
<sequence>MKIITDLQIHSKYARAVSPEMVVPKIWEWAKRKGIGLIATGDWTHPLWMREIKKDLEETGTGLLKLKNQDSGPLFLLETEVSCIYSQGGRLRRVHTMIWAPSLDSAEKINKKLMSLGANLMSDGRPIMGLTSIQIAEVVLSIDPKALIVPAHIWTPWFSLYGSESGFDSIAECFGEYAKYIYAIETGLSSNPEMNWRVKDLDTRSIVSFSDAHSGPKLGREATVFELENLSFEAIRQALILPNKTKNRVAYTMEFYPEEGKYHYTGHRNCQIKQTPEETRAKGTLCPVCGKKLTGGVLYRVDQLAGRSEADLGMEKTTMEGILTTMYRSKMISDRPPYLMMVPLAEIISEVNGGSPTTKGVLNEYFKLVEHFGSEFKVLTEVEAENLSKISGEKLAQAIDKVRKGDIFVDPGYDGVFGKVKIWADEKKDTESVNKKQMSLF</sequence>
<dbReference type="CDD" id="cd19067">
    <property type="entry name" value="PfuEndoQ-like"/>
    <property type="match status" value="1"/>
</dbReference>